<dbReference type="EMBL" id="PGCJ01001342">
    <property type="protein sequence ID" value="PLW06191.1"/>
    <property type="molecule type" value="Genomic_DNA"/>
</dbReference>
<comment type="caution">
    <text evidence="2">The sequence shown here is derived from an EMBL/GenBank/DDBJ whole genome shotgun (WGS) entry which is preliminary data.</text>
</comment>
<dbReference type="AlphaFoldDB" id="A0A2N5RYY4"/>
<organism evidence="2 3">
    <name type="scientific">Puccinia coronata f. sp. avenae</name>
    <dbReference type="NCBI Taxonomy" id="200324"/>
    <lineage>
        <taxon>Eukaryota</taxon>
        <taxon>Fungi</taxon>
        <taxon>Dikarya</taxon>
        <taxon>Basidiomycota</taxon>
        <taxon>Pucciniomycotina</taxon>
        <taxon>Pucciniomycetes</taxon>
        <taxon>Pucciniales</taxon>
        <taxon>Pucciniaceae</taxon>
        <taxon>Puccinia</taxon>
    </lineage>
</organism>
<name>A0A2N5RYY4_9BASI</name>
<feature type="region of interest" description="Disordered" evidence="1">
    <location>
        <begin position="312"/>
        <end position="341"/>
    </location>
</feature>
<feature type="region of interest" description="Disordered" evidence="1">
    <location>
        <begin position="53"/>
        <end position="84"/>
    </location>
</feature>
<proteinExistence type="predicted"/>
<dbReference type="STRING" id="200324.A0A2N5RYY4"/>
<reference evidence="2 3" key="1">
    <citation type="submission" date="2017-11" db="EMBL/GenBank/DDBJ databases">
        <title>De novo assembly and phasing of dikaryotic genomes from two isolates of Puccinia coronata f. sp. avenae, the causal agent of oat crown rust.</title>
        <authorList>
            <person name="Miller M.E."/>
            <person name="Zhang Y."/>
            <person name="Omidvar V."/>
            <person name="Sperschneider J."/>
            <person name="Schwessinger B."/>
            <person name="Raley C."/>
            <person name="Palmer J.M."/>
            <person name="Garnica D."/>
            <person name="Upadhyaya N."/>
            <person name="Rathjen J."/>
            <person name="Taylor J.M."/>
            <person name="Park R.F."/>
            <person name="Dodds P.N."/>
            <person name="Hirsch C.D."/>
            <person name="Kianian S.F."/>
            <person name="Figueroa M."/>
        </authorList>
    </citation>
    <scope>NUCLEOTIDE SEQUENCE [LARGE SCALE GENOMIC DNA]</scope>
    <source>
        <strain evidence="2">12NC29</strain>
    </source>
</reference>
<evidence type="ECO:0000313" key="3">
    <source>
        <dbReference type="Proteomes" id="UP000235388"/>
    </source>
</evidence>
<evidence type="ECO:0000256" key="1">
    <source>
        <dbReference type="SAM" id="MobiDB-lite"/>
    </source>
</evidence>
<gene>
    <name evidence="2" type="ORF">PCANC_27148</name>
</gene>
<accession>A0A2N5RYY4</accession>
<feature type="region of interest" description="Disordered" evidence="1">
    <location>
        <begin position="253"/>
        <end position="274"/>
    </location>
</feature>
<dbReference type="OrthoDB" id="2507381at2759"/>
<keyword evidence="3" id="KW-1185">Reference proteome</keyword>
<sequence>MILPEEGVLHVDLALNLCLIIRPIQIDLLYVNRGGHRVETSCHEERRSWINRGNRVDAAGESSEDGKGGNGHINDNEAPAGHDHLDIDGSAMELDDDPCFPYPNGPGHLRAFPEALKIIWHEMCKNQVKSFRLNLNDAMSTPTNQFLWNLAIQTFYKLIRAGEYESLTLDLCSKEKVNRAFSTHITGHLLREYCQSERWSEERRKAAALCRKRNGQRANLKAWQQDEAVRHPALVCLVPIIAACCSNDETNDKGFDSTGPSNRAQQPQAPPGKHKIKKCVVLHLPWRHVRVERIMIALDPLKANKQQYLVTKPNTPHSRVRRRLAQPKNSELPYPRGHHIL</sequence>
<protein>
    <submittedName>
        <fullName evidence="2">Uncharacterized protein</fullName>
    </submittedName>
</protein>
<evidence type="ECO:0000313" key="2">
    <source>
        <dbReference type="EMBL" id="PLW06191.1"/>
    </source>
</evidence>
<dbReference type="Proteomes" id="UP000235388">
    <property type="component" value="Unassembled WGS sequence"/>
</dbReference>
<feature type="compositionally biased region" description="Polar residues" evidence="1">
    <location>
        <begin position="258"/>
        <end position="267"/>
    </location>
</feature>